<sequence length="287" mass="33262">MAQWSLNQYFNVLYDSLQQYDGEKAGELLSFNHPHVANSKLQLENPENLVGRVFESPWDDLVAGHLRCCWAVGNHDFIEAYNCQAAVVQSFTKIFQSQKDENWSLSLLFVICLDLRLFANKGDHQAVHMGRGKYGERLEKAADLLMGCFRVCASDNRATIEDTKKWGMLNLVNQLFKIYFKINKLHLCKPLIRAIDSLPMKDKFALSHLITFRYYVGQKAMFDGDFKKADEYLTFAFERCHVMCRRNKRLILQFLVPVKMLLGQMPKPDLLKKYDLMAFQEVAVAVR</sequence>
<comment type="caution">
    <text evidence="1">The sequence shown here is derived from an EMBL/GenBank/DDBJ whole genome shotgun (WGS) entry which is preliminary data.</text>
</comment>
<gene>
    <name evidence="1" type="ORF">DPMN_136709</name>
</gene>
<dbReference type="InterPro" id="IPR045114">
    <property type="entry name" value="Csn12-like"/>
</dbReference>
<dbReference type="SMART" id="SM00753">
    <property type="entry name" value="PAM"/>
    <property type="match status" value="1"/>
</dbReference>
<evidence type="ECO:0000313" key="2">
    <source>
        <dbReference type="Proteomes" id="UP000828390"/>
    </source>
</evidence>
<dbReference type="GO" id="GO:0003723">
    <property type="term" value="F:RNA binding"/>
    <property type="evidence" value="ECO:0007669"/>
    <property type="project" value="InterPro"/>
</dbReference>
<dbReference type="Proteomes" id="UP000828390">
    <property type="component" value="Unassembled WGS sequence"/>
</dbReference>
<organism evidence="1 2">
    <name type="scientific">Dreissena polymorpha</name>
    <name type="common">Zebra mussel</name>
    <name type="synonym">Mytilus polymorpha</name>
    <dbReference type="NCBI Taxonomy" id="45954"/>
    <lineage>
        <taxon>Eukaryota</taxon>
        <taxon>Metazoa</taxon>
        <taxon>Spiralia</taxon>
        <taxon>Lophotrochozoa</taxon>
        <taxon>Mollusca</taxon>
        <taxon>Bivalvia</taxon>
        <taxon>Autobranchia</taxon>
        <taxon>Heteroconchia</taxon>
        <taxon>Euheterodonta</taxon>
        <taxon>Imparidentia</taxon>
        <taxon>Neoheterodontei</taxon>
        <taxon>Myida</taxon>
        <taxon>Dreissenoidea</taxon>
        <taxon>Dreissenidae</taxon>
        <taxon>Dreissena</taxon>
    </lineage>
</organism>
<dbReference type="AlphaFoldDB" id="A0A9D4JCX3"/>
<evidence type="ECO:0008006" key="3">
    <source>
        <dbReference type="Google" id="ProtNLM"/>
    </source>
</evidence>
<dbReference type="GO" id="GO:0006368">
    <property type="term" value="P:transcription elongation by RNA polymerase II"/>
    <property type="evidence" value="ECO:0007669"/>
    <property type="project" value="TreeGrafter"/>
</dbReference>
<name>A0A9D4JCX3_DREPO</name>
<proteinExistence type="predicted"/>
<dbReference type="GO" id="GO:0016973">
    <property type="term" value="P:poly(A)+ mRNA export from nucleus"/>
    <property type="evidence" value="ECO:0007669"/>
    <property type="project" value="TreeGrafter"/>
</dbReference>
<dbReference type="EMBL" id="JAIWYP010000006">
    <property type="protein sequence ID" value="KAH3808356.1"/>
    <property type="molecule type" value="Genomic_DNA"/>
</dbReference>
<reference evidence="1" key="2">
    <citation type="submission" date="2020-11" db="EMBL/GenBank/DDBJ databases">
        <authorList>
            <person name="McCartney M.A."/>
            <person name="Auch B."/>
            <person name="Kono T."/>
            <person name="Mallez S."/>
            <person name="Becker A."/>
            <person name="Gohl D.M."/>
            <person name="Silverstein K.A.T."/>
            <person name="Koren S."/>
            <person name="Bechman K.B."/>
            <person name="Herman A."/>
            <person name="Abrahante J.E."/>
            <person name="Garbe J."/>
        </authorList>
    </citation>
    <scope>NUCLEOTIDE SEQUENCE</scope>
    <source>
        <strain evidence="1">Duluth1</strain>
        <tissue evidence="1">Whole animal</tissue>
    </source>
</reference>
<feature type="non-terminal residue" evidence="1">
    <location>
        <position position="1"/>
    </location>
</feature>
<keyword evidence="2" id="KW-1185">Reference proteome</keyword>
<accession>A0A9D4JCX3</accession>
<protein>
    <recommendedName>
        <fullName evidence="3">PCI domain-containing protein 2</fullName>
    </recommendedName>
</protein>
<dbReference type="GO" id="GO:0003690">
    <property type="term" value="F:double-stranded DNA binding"/>
    <property type="evidence" value="ECO:0007669"/>
    <property type="project" value="InterPro"/>
</dbReference>
<dbReference type="PANTHER" id="PTHR12732">
    <property type="entry name" value="UNCHARACTERIZED PROTEASOME COMPONENT REGION PCI-CONTAINING"/>
    <property type="match status" value="1"/>
</dbReference>
<dbReference type="PANTHER" id="PTHR12732:SF0">
    <property type="entry name" value="PCI DOMAIN-CONTAINING PROTEIN 2"/>
    <property type="match status" value="1"/>
</dbReference>
<reference evidence="1" key="1">
    <citation type="journal article" date="2019" name="bioRxiv">
        <title>The Genome of the Zebra Mussel, Dreissena polymorpha: A Resource for Invasive Species Research.</title>
        <authorList>
            <person name="McCartney M.A."/>
            <person name="Auch B."/>
            <person name="Kono T."/>
            <person name="Mallez S."/>
            <person name="Zhang Y."/>
            <person name="Obille A."/>
            <person name="Becker A."/>
            <person name="Abrahante J.E."/>
            <person name="Garbe J."/>
            <person name="Badalamenti J.P."/>
            <person name="Herman A."/>
            <person name="Mangelson H."/>
            <person name="Liachko I."/>
            <person name="Sullivan S."/>
            <person name="Sone E.D."/>
            <person name="Koren S."/>
            <person name="Silverstein K.A.T."/>
            <person name="Beckman K.B."/>
            <person name="Gohl D.M."/>
        </authorList>
    </citation>
    <scope>NUCLEOTIDE SEQUENCE</scope>
    <source>
        <strain evidence="1">Duluth1</strain>
        <tissue evidence="1">Whole animal</tissue>
    </source>
</reference>
<evidence type="ECO:0000313" key="1">
    <source>
        <dbReference type="EMBL" id="KAH3808356.1"/>
    </source>
</evidence>
<dbReference type="GO" id="GO:0070390">
    <property type="term" value="C:transcription export complex 2"/>
    <property type="evidence" value="ECO:0007669"/>
    <property type="project" value="TreeGrafter"/>
</dbReference>
<dbReference type="GO" id="GO:0000973">
    <property type="term" value="P:post-transcriptional tethering of RNA polymerase II gene DNA at nuclear periphery"/>
    <property type="evidence" value="ECO:0007669"/>
    <property type="project" value="TreeGrafter"/>
</dbReference>